<keyword evidence="1" id="KW-0521">NADP</keyword>
<dbReference type="Gene3D" id="3.90.25.10">
    <property type="entry name" value="UDP-galactose 4-epimerase, domain 1"/>
    <property type="match status" value="1"/>
</dbReference>
<reference evidence="4 5" key="1">
    <citation type="journal article" date="2021" name="Nat. Commun.">
        <title>Genetic determinants of endophytism in the Arabidopsis root mycobiome.</title>
        <authorList>
            <person name="Mesny F."/>
            <person name="Miyauchi S."/>
            <person name="Thiergart T."/>
            <person name="Pickel B."/>
            <person name="Atanasova L."/>
            <person name="Karlsson M."/>
            <person name="Huettel B."/>
            <person name="Barry K.W."/>
            <person name="Haridas S."/>
            <person name="Chen C."/>
            <person name="Bauer D."/>
            <person name="Andreopoulos W."/>
            <person name="Pangilinan J."/>
            <person name="LaButti K."/>
            <person name="Riley R."/>
            <person name="Lipzen A."/>
            <person name="Clum A."/>
            <person name="Drula E."/>
            <person name="Henrissat B."/>
            <person name="Kohler A."/>
            <person name="Grigoriev I.V."/>
            <person name="Martin F.M."/>
            <person name="Hacquard S."/>
        </authorList>
    </citation>
    <scope>NUCLEOTIDE SEQUENCE [LARGE SCALE GENOMIC DNA]</scope>
    <source>
        <strain evidence="4 5">MPI-CAGE-CH-0241</strain>
    </source>
</reference>
<dbReference type="InterPro" id="IPR051609">
    <property type="entry name" value="NmrA/Isoflavone_reductase-like"/>
</dbReference>
<proteinExistence type="predicted"/>
<name>A0A9P8VNE9_9HYPO</name>
<accession>A0A9P8VNE9</accession>
<protein>
    <recommendedName>
        <fullName evidence="3">NmrA-like domain-containing protein</fullName>
    </recommendedName>
</protein>
<comment type="caution">
    <text evidence="4">The sequence shown here is derived from an EMBL/GenBank/DDBJ whole genome shotgun (WGS) entry which is preliminary data.</text>
</comment>
<organism evidence="4 5">
    <name type="scientific">Thelonectria olida</name>
    <dbReference type="NCBI Taxonomy" id="1576542"/>
    <lineage>
        <taxon>Eukaryota</taxon>
        <taxon>Fungi</taxon>
        <taxon>Dikarya</taxon>
        <taxon>Ascomycota</taxon>
        <taxon>Pezizomycotina</taxon>
        <taxon>Sordariomycetes</taxon>
        <taxon>Hypocreomycetidae</taxon>
        <taxon>Hypocreales</taxon>
        <taxon>Nectriaceae</taxon>
        <taxon>Thelonectria</taxon>
    </lineage>
</organism>
<evidence type="ECO:0000313" key="5">
    <source>
        <dbReference type="Proteomes" id="UP000777438"/>
    </source>
</evidence>
<dbReference type="InterPro" id="IPR036291">
    <property type="entry name" value="NAD(P)-bd_dom_sf"/>
</dbReference>
<dbReference type="PANTHER" id="PTHR47706:SF9">
    <property type="entry name" value="NMRA-LIKE DOMAIN-CONTAINING PROTEIN-RELATED"/>
    <property type="match status" value="1"/>
</dbReference>
<evidence type="ECO:0000256" key="2">
    <source>
        <dbReference type="ARBA" id="ARBA00023002"/>
    </source>
</evidence>
<evidence type="ECO:0000313" key="4">
    <source>
        <dbReference type="EMBL" id="KAH6869134.1"/>
    </source>
</evidence>
<keyword evidence="5" id="KW-1185">Reference proteome</keyword>
<keyword evidence="2" id="KW-0560">Oxidoreductase</keyword>
<gene>
    <name evidence="4" type="ORF">B0T10DRAFT_541747</name>
</gene>
<dbReference type="InterPro" id="IPR008030">
    <property type="entry name" value="NmrA-like"/>
</dbReference>
<dbReference type="Pfam" id="PF05368">
    <property type="entry name" value="NmrA"/>
    <property type="match status" value="1"/>
</dbReference>
<evidence type="ECO:0000259" key="3">
    <source>
        <dbReference type="Pfam" id="PF05368"/>
    </source>
</evidence>
<dbReference type="SUPFAM" id="SSF51735">
    <property type="entry name" value="NAD(P)-binding Rossmann-fold domains"/>
    <property type="match status" value="1"/>
</dbReference>
<dbReference type="Gene3D" id="3.40.50.720">
    <property type="entry name" value="NAD(P)-binding Rossmann-like Domain"/>
    <property type="match status" value="1"/>
</dbReference>
<dbReference type="OrthoDB" id="419598at2759"/>
<dbReference type="AlphaFoldDB" id="A0A9P8VNE9"/>
<dbReference type="GO" id="GO:0016491">
    <property type="term" value="F:oxidoreductase activity"/>
    <property type="evidence" value="ECO:0007669"/>
    <property type="project" value="UniProtKB-KW"/>
</dbReference>
<feature type="domain" description="NmrA-like" evidence="3">
    <location>
        <begin position="13"/>
        <end position="191"/>
    </location>
</feature>
<dbReference type="EMBL" id="JAGPYM010000080">
    <property type="protein sequence ID" value="KAH6869134.1"/>
    <property type="molecule type" value="Genomic_DNA"/>
</dbReference>
<dbReference type="PANTHER" id="PTHR47706">
    <property type="entry name" value="NMRA-LIKE FAMILY PROTEIN"/>
    <property type="match status" value="1"/>
</dbReference>
<dbReference type="Proteomes" id="UP000777438">
    <property type="component" value="Unassembled WGS sequence"/>
</dbReference>
<sequence>MKVAISLLLSETPRFEVTALTRHSSLQKPAVLELQKQGVQIVTVDLAGTEDEVAKALFGIDAVISAIYGGSVIDEIPLINAAKAAGIQRYLPCFFATIAPPKGALLLREMKEDVLNHIKNVRLPHTVIDVGWWYQVNLPRLPSGRIDYAVMETSDGIAGGGNIPIALTDLRDVGTYVVRIISDPRTLNRMVFAYNELERVSGEKLQRKYVSIPVTAEEIQSHIHDVEAMNPAPDTVDFVTLAQLEYWYSCGIRGDNTPENAKYLGYLLAKDLYPDIIGVTLEAYTHEVLEWRGRRVYEHLMSLPSIRAVNKAWK</sequence>
<evidence type="ECO:0000256" key="1">
    <source>
        <dbReference type="ARBA" id="ARBA00022857"/>
    </source>
</evidence>